<organism evidence="10 11">
    <name type="scientific">Apatococcus fuscideae</name>
    <dbReference type="NCBI Taxonomy" id="2026836"/>
    <lineage>
        <taxon>Eukaryota</taxon>
        <taxon>Viridiplantae</taxon>
        <taxon>Chlorophyta</taxon>
        <taxon>core chlorophytes</taxon>
        <taxon>Trebouxiophyceae</taxon>
        <taxon>Chlorellales</taxon>
        <taxon>Chlorellaceae</taxon>
        <taxon>Apatococcus</taxon>
    </lineage>
</organism>
<comment type="caution">
    <text evidence="10">The sequence shown here is derived from an EMBL/GenBank/DDBJ whole genome shotgun (WGS) entry which is preliminary data.</text>
</comment>
<evidence type="ECO:0000256" key="3">
    <source>
        <dbReference type="ARBA" id="ARBA00022448"/>
    </source>
</evidence>
<gene>
    <name evidence="10" type="ORF">WJX84_003120</name>
</gene>
<keyword evidence="5" id="KW-0375">Hydrogen ion transport</keyword>
<keyword evidence="4" id="KW-0138">CF(0)</keyword>
<evidence type="ECO:0000256" key="9">
    <source>
        <dbReference type="ARBA" id="ARBA00023310"/>
    </source>
</evidence>
<evidence type="ECO:0000256" key="1">
    <source>
        <dbReference type="ARBA" id="ARBA00004325"/>
    </source>
</evidence>
<keyword evidence="8" id="KW-0472">Membrane</keyword>
<evidence type="ECO:0008006" key="12">
    <source>
        <dbReference type="Google" id="ProtNLM"/>
    </source>
</evidence>
<dbReference type="Proteomes" id="UP001485043">
    <property type="component" value="Unassembled WGS sequence"/>
</dbReference>
<dbReference type="InterPro" id="IPR006808">
    <property type="entry name" value="ATP_synth_F0_gsu_mt"/>
</dbReference>
<accession>A0AAW1T2M0</accession>
<evidence type="ECO:0000256" key="6">
    <source>
        <dbReference type="ARBA" id="ARBA00023065"/>
    </source>
</evidence>
<keyword evidence="3" id="KW-0813">Transport</keyword>
<dbReference type="PANTHER" id="PTHR12386">
    <property type="entry name" value="ATP SYNTHASE SUBUNIT"/>
    <property type="match status" value="1"/>
</dbReference>
<keyword evidence="6" id="KW-0406">Ion transport</keyword>
<evidence type="ECO:0000256" key="5">
    <source>
        <dbReference type="ARBA" id="ARBA00022781"/>
    </source>
</evidence>
<comment type="similarity">
    <text evidence="2">Belongs to the ATPase g subunit family.</text>
</comment>
<sequence length="90" mass="10078">MKKNSQYVVKDPEAAEKLLKQYMFTTLSRIPTGISHCQQEYQQVSKKLAQGSHINMTEAGTYALFAAEVYAWFCVGEIAGRGFTFGGYNV</sequence>
<dbReference type="AlphaFoldDB" id="A0AAW1T2M0"/>
<reference evidence="10 11" key="1">
    <citation type="journal article" date="2024" name="Nat. Commun.">
        <title>Phylogenomics reveals the evolutionary origins of lichenization in chlorophyte algae.</title>
        <authorList>
            <person name="Puginier C."/>
            <person name="Libourel C."/>
            <person name="Otte J."/>
            <person name="Skaloud P."/>
            <person name="Haon M."/>
            <person name="Grisel S."/>
            <person name="Petersen M."/>
            <person name="Berrin J.G."/>
            <person name="Delaux P.M."/>
            <person name="Dal Grande F."/>
            <person name="Keller J."/>
        </authorList>
    </citation>
    <scope>NUCLEOTIDE SEQUENCE [LARGE SCALE GENOMIC DNA]</scope>
    <source>
        <strain evidence="10 11">SAG 2523</strain>
    </source>
</reference>
<evidence type="ECO:0000313" key="10">
    <source>
        <dbReference type="EMBL" id="KAK9862907.1"/>
    </source>
</evidence>
<dbReference type="Pfam" id="PF04718">
    <property type="entry name" value="ATP-synt_G"/>
    <property type="match status" value="1"/>
</dbReference>
<dbReference type="GO" id="GO:0015078">
    <property type="term" value="F:proton transmembrane transporter activity"/>
    <property type="evidence" value="ECO:0007669"/>
    <property type="project" value="InterPro"/>
</dbReference>
<protein>
    <recommendedName>
        <fullName evidence="12">ATP synthase subunit g, mitochondrial</fullName>
    </recommendedName>
</protein>
<evidence type="ECO:0000256" key="4">
    <source>
        <dbReference type="ARBA" id="ARBA00022547"/>
    </source>
</evidence>
<proteinExistence type="inferred from homology"/>
<keyword evidence="7" id="KW-0496">Mitochondrion</keyword>
<evidence type="ECO:0000256" key="7">
    <source>
        <dbReference type="ARBA" id="ARBA00023128"/>
    </source>
</evidence>
<comment type="subcellular location">
    <subcellularLocation>
        <location evidence="1">Mitochondrion membrane</location>
    </subcellularLocation>
</comment>
<dbReference type="EMBL" id="JALJOV010000540">
    <property type="protein sequence ID" value="KAK9862907.1"/>
    <property type="molecule type" value="Genomic_DNA"/>
</dbReference>
<evidence type="ECO:0000256" key="2">
    <source>
        <dbReference type="ARBA" id="ARBA00005699"/>
    </source>
</evidence>
<evidence type="ECO:0000256" key="8">
    <source>
        <dbReference type="ARBA" id="ARBA00023136"/>
    </source>
</evidence>
<name>A0AAW1T2M0_9CHLO</name>
<dbReference type="GO" id="GO:0015986">
    <property type="term" value="P:proton motive force-driven ATP synthesis"/>
    <property type="evidence" value="ECO:0007669"/>
    <property type="project" value="InterPro"/>
</dbReference>
<dbReference type="GO" id="GO:0045259">
    <property type="term" value="C:proton-transporting ATP synthase complex"/>
    <property type="evidence" value="ECO:0007669"/>
    <property type="project" value="UniProtKB-KW"/>
</dbReference>
<evidence type="ECO:0000313" key="11">
    <source>
        <dbReference type="Proteomes" id="UP001485043"/>
    </source>
</evidence>
<keyword evidence="11" id="KW-1185">Reference proteome</keyword>
<dbReference type="GO" id="GO:0031966">
    <property type="term" value="C:mitochondrial membrane"/>
    <property type="evidence" value="ECO:0007669"/>
    <property type="project" value="UniProtKB-SubCell"/>
</dbReference>
<keyword evidence="9" id="KW-0066">ATP synthesis</keyword>